<proteinExistence type="predicted"/>
<accession>A0ABQ1AJQ8</accession>
<gene>
    <name evidence="1" type="ORF">IFM60648_06597</name>
</gene>
<evidence type="ECO:0008006" key="3">
    <source>
        <dbReference type="Google" id="ProtNLM"/>
    </source>
</evidence>
<evidence type="ECO:0000313" key="1">
    <source>
        <dbReference type="EMBL" id="GFF83148.1"/>
    </source>
</evidence>
<organism evidence="1 2">
    <name type="scientific">Aspergillus lentulus</name>
    <dbReference type="NCBI Taxonomy" id="293939"/>
    <lineage>
        <taxon>Eukaryota</taxon>
        <taxon>Fungi</taxon>
        <taxon>Dikarya</taxon>
        <taxon>Ascomycota</taxon>
        <taxon>Pezizomycotina</taxon>
        <taxon>Eurotiomycetes</taxon>
        <taxon>Eurotiomycetidae</taxon>
        <taxon>Eurotiales</taxon>
        <taxon>Aspergillaceae</taxon>
        <taxon>Aspergillus</taxon>
        <taxon>Aspergillus subgen. Fumigati</taxon>
    </lineage>
</organism>
<sequence length="495" mass="57456">MERARVYAEHRLQIFRIYVTEDRTREQAKLEFEDTGLVPESRLTIDQWKALLRDLRIFKNIRGEEAVFMNRILDQTPDYWYCLAFAGDVLLCNDKVARHCARRKKAGQEHLDEPDRRYLTWFYLPFSLASALSDPAAFKNFQHLLFATRVHFESSFERGIWAPNNQGLYARSPDLRVQLTELSQLHNLVVDALKQFSMGETGRGGAQIRAASLLYERVVRSRHHRQLPDLLAILLLIWRSGHKQLQQSITAKLSREARRVLIPNDPRRIMFECLTMLDPEHICHLYLAFDGYCRYLWMAYMSKINHDMMKAYYSYNQASFPRADVGGFYSLYSGMSLDGIEKYLVKADLELGSYSTETFALWHTALRYLWSEERYLEMAFLSQRLCDRVGQLEASLDYTEHKQLNLDGALTFYLLGQAQEALGYPLTARGSFDKSVQLRNLVLPDDRWDAAKGAALSKLIKLDTNIGRVHGADCSAESIKRMYTNVEIRVENKLV</sequence>
<comment type="caution">
    <text evidence="1">The sequence shown here is derived from an EMBL/GenBank/DDBJ whole genome shotgun (WGS) entry which is preliminary data.</text>
</comment>
<evidence type="ECO:0000313" key="2">
    <source>
        <dbReference type="Proteomes" id="UP000465220"/>
    </source>
</evidence>
<name>A0ABQ1AJQ8_ASPLE</name>
<protein>
    <recommendedName>
        <fullName evidence="3">Clr5 domain-containing protein</fullName>
    </recommendedName>
</protein>
<dbReference type="EMBL" id="BLKI01000039">
    <property type="protein sequence ID" value="GFF83148.1"/>
    <property type="molecule type" value="Genomic_DNA"/>
</dbReference>
<keyword evidence="2" id="KW-1185">Reference proteome</keyword>
<reference evidence="1 2" key="1">
    <citation type="submission" date="2020-01" db="EMBL/GenBank/DDBJ databases">
        <title>Draft genome sequence of Aspergillus lentulus IFM 60648.</title>
        <authorList>
            <person name="Takahashi H."/>
            <person name="Yaguchi T."/>
        </authorList>
    </citation>
    <scope>NUCLEOTIDE SEQUENCE [LARGE SCALE GENOMIC DNA]</scope>
    <source>
        <strain evidence="1 2">IFM 60648</strain>
    </source>
</reference>
<dbReference type="Proteomes" id="UP000465220">
    <property type="component" value="Unassembled WGS sequence"/>
</dbReference>